<organism evidence="1 2">
    <name type="scientific">Chaetomium fimeti</name>
    <dbReference type="NCBI Taxonomy" id="1854472"/>
    <lineage>
        <taxon>Eukaryota</taxon>
        <taxon>Fungi</taxon>
        <taxon>Dikarya</taxon>
        <taxon>Ascomycota</taxon>
        <taxon>Pezizomycotina</taxon>
        <taxon>Sordariomycetes</taxon>
        <taxon>Sordariomycetidae</taxon>
        <taxon>Sordariales</taxon>
        <taxon>Chaetomiaceae</taxon>
        <taxon>Chaetomium</taxon>
    </lineage>
</organism>
<comment type="caution">
    <text evidence="1">The sequence shown here is derived from an EMBL/GenBank/DDBJ whole genome shotgun (WGS) entry which is preliminary data.</text>
</comment>
<keyword evidence="2" id="KW-1185">Reference proteome</keyword>
<evidence type="ECO:0000313" key="1">
    <source>
        <dbReference type="EMBL" id="KAK3291085.1"/>
    </source>
</evidence>
<dbReference type="Pfam" id="PF13826">
    <property type="entry name" value="Monooxy_af470-like"/>
    <property type="match status" value="1"/>
</dbReference>
<dbReference type="Proteomes" id="UP001278766">
    <property type="component" value="Unassembled WGS sequence"/>
</dbReference>
<dbReference type="EMBL" id="JAUEPN010000010">
    <property type="protein sequence ID" value="KAK3291085.1"/>
    <property type="molecule type" value="Genomic_DNA"/>
</dbReference>
<dbReference type="AlphaFoldDB" id="A0AAE0H6Y8"/>
<dbReference type="InterPro" id="IPR025444">
    <property type="entry name" value="Monooxy_af470"/>
</dbReference>
<sequence>MPPASFKGIFAPTGKRSWEKASGLANFLKDSFSLPTLLVLAGFVQGVLSLILPSRYALLPTVFVLLRAVVCAIRDVTSLERFVAERGVIKGRTSAQLPNASYDPVLAEKASPFGSAPAEKSIVVLHLGARFNHPLGGLAPGSKEVTEKFMACHKEVLTRAKEFGCLGGTSYRGDETASNNTVMTVYYFRDLDGLNSFAHDRVHREAWDWYKKECLKKGYSHIGIFHEAFCAPAGAYETIYVNMQPTLLGAGSADVKNEATGTDDWVRTVVDASSSVWRSQHSRMGRGQARETDN</sequence>
<dbReference type="GeneID" id="87845197"/>
<reference evidence="1" key="2">
    <citation type="submission" date="2023-06" db="EMBL/GenBank/DDBJ databases">
        <authorList>
            <consortium name="Lawrence Berkeley National Laboratory"/>
            <person name="Haridas S."/>
            <person name="Hensen N."/>
            <person name="Bonometti L."/>
            <person name="Westerberg I."/>
            <person name="Brannstrom I.O."/>
            <person name="Guillou S."/>
            <person name="Cros-Aarteil S."/>
            <person name="Calhoun S."/>
            <person name="Kuo A."/>
            <person name="Mondo S."/>
            <person name="Pangilinan J."/>
            <person name="Riley R."/>
            <person name="Labutti K."/>
            <person name="Andreopoulos B."/>
            <person name="Lipzen A."/>
            <person name="Chen C."/>
            <person name="Yanf M."/>
            <person name="Daum C."/>
            <person name="Ng V."/>
            <person name="Clum A."/>
            <person name="Steindorff A."/>
            <person name="Ohm R."/>
            <person name="Martin F."/>
            <person name="Silar P."/>
            <person name="Natvig D."/>
            <person name="Lalanne C."/>
            <person name="Gautier V."/>
            <person name="Ament-Velasquez S.L."/>
            <person name="Kruys A."/>
            <person name="Hutchinson M.I."/>
            <person name="Powell A.J."/>
            <person name="Barry K."/>
            <person name="Miller A.N."/>
            <person name="Grigoriev I.V."/>
            <person name="Debuchy R."/>
            <person name="Gladieux P."/>
            <person name="Thoren M.H."/>
            <person name="Johannesson H."/>
        </authorList>
    </citation>
    <scope>NUCLEOTIDE SEQUENCE</scope>
    <source>
        <strain evidence="1">CBS 168.71</strain>
    </source>
</reference>
<evidence type="ECO:0000313" key="2">
    <source>
        <dbReference type="Proteomes" id="UP001278766"/>
    </source>
</evidence>
<gene>
    <name evidence="1" type="ORF">B0H64DRAFT_478411</name>
</gene>
<reference evidence="1" key="1">
    <citation type="journal article" date="2023" name="Mol. Phylogenet. Evol.">
        <title>Genome-scale phylogeny and comparative genomics of the fungal order Sordariales.</title>
        <authorList>
            <person name="Hensen N."/>
            <person name="Bonometti L."/>
            <person name="Westerberg I."/>
            <person name="Brannstrom I.O."/>
            <person name="Guillou S."/>
            <person name="Cros-Aarteil S."/>
            <person name="Calhoun S."/>
            <person name="Haridas S."/>
            <person name="Kuo A."/>
            <person name="Mondo S."/>
            <person name="Pangilinan J."/>
            <person name="Riley R."/>
            <person name="LaButti K."/>
            <person name="Andreopoulos B."/>
            <person name="Lipzen A."/>
            <person name="Chen C."/>
            <person name="Yan M."/>
            <person name="Daum C."/>
            <person name="Ng V."/>
            <person name="Clum A."/>
            <person name="Steindorff A."/>
            <person name="Ohm R.A."/>
            <person name="Martin F."/>
            <person name="Silar P."/>
            <person name="Natvig D.O."/>
            <person name="Lalanne C."/>
            <person name="Gautier V."/>
            <person name="Ament-Velasquez S.L."/>
            <person name="Kruys A."/>
            <person name="Hutchinson M.I."/>
            <person name="Powell A.J."/>
            <person name="Barry K."/>
            <person name="Miller A.N."/>
            <person name="Grigoriev I.V."/>
            <person name="Debuchy R."/>
            <person name="Gladieux P."/>
            <person name="Hiltunen Thoren M."/>
            <person name="Johannesson H."/>
        </authorList>
    </citation>
    <scope>NUCLEOTIDE SEQUENCE</scope>
    <source>
        <strain evidence="1">CBS 168.71</strain>
    </source>
</reference>
<proteinExistence type="predicted"/>
<protein>
    <submittedName>
        <fullName evidence="1">Uncharacterized protein</fullName>
    </submittedName>
</protein>
<dbReference type="SUPFAM" id="SSF54909">
    <property type="entry name" value="Dimeric alpha+beta barrel"/>
    <property type="match status" value="1"/>
</dbReference>
<dbReference type="RefSeq" id="XP_062654599.1">
    <property type="nucleotide sequence ID" value="XM_062808249.1"/>
</dbReference>
<dbReference type="InterPro" id="IPR011008">
    <property type="entry name" value="Dimeric_a/b-barrel"/>
</dbReference>
<accession>A0AAE0H6Y8</accession>
<name>A0AAE0H6Y8_9PEZI</name>